<comment type="subcellular location">
    <subcellularLocation>
        <location evidence="1 7">Cytoplasm</location>
        <location evidence="1 7">Cytoskeleton</location>
    </subcellularLocation>
</comment>
<evidence type="ECO:0000256" key="7">
    <source>
        <dbReference type="RuleBase" id="RU000686"/>
    </source>
</evidence>
<keyword evidence="5" id="KW-0677">Repeat</keyword>
<keyword evidence="6 7" id="KW-0206">Cytoskeleton</keyword>
<gene>
    <name evidence="9" type="primary">Mapt</name>
    <name evidence="9" type="ORF">GTO93_0002992</name>
</gene>
<dbReference type="PROSITE" id="PS00229">
    <property type="entry name" value="TAU_MAP_1"/>
    <property type="match status" value="2"/>
</dbReference>
<feature type="compositionally biased region" description="Basic and acidic residues" evidence="8">
    <location>
        <begin position="188"/>
        <end position="202"/>
    </location>
</feature>
<evidence type="ECO:0000256" key="6">
    <source>
        <dbReference type="ARBA" id="ARBA00023212"/>
    </source>
</evidence>
<dbReference type="InterPro" id="IPR027324">
    <property type="entry name" value="MAP2/MAP4/Tau"/>
</dbReference>
<comment type="caution">
    <text evidence="9">The sequence shown here is derived from an EMBL/GenBank/DDBJ whole genome shotgun (WGS) entry which is preliminary data.</text>
</comment>
<protein>
    <recommendedName>
        <fullName evidence="7">Microtubule-associated protein</fullName>
    </recommendedName>
</protein>
<feature type="compositionally biased region" description="Low complexity" evidence="8">
    <location>
        <begin position="164"/>
        <end position="187"/>
    </location>
</feature>
<feature type="non-terminal residue" evidence="9">
    <location>
        <position position="1"/>
    </location>
</feature>
<dbReference type="PANTHER" id="PTHR11501:SF14">
    <property type="entry name" value="MICROTUBULE-ASSOCIATED PROTEIN TAU"/>
    <property type="match status" value="1"/>
</dbReference>
<dbReference type="Proteomes" id="UP001166093">
    <property type="component" value="Unassembled WGS sequence"/>
</dbReference>
<keyword evidence="4 7" id="KW-0493">Microtubule</keyword>
<reference evidence="9" key="1">
    <citation type="journal article" date="2021" name="Cell">
        <title>Tracing the genetic footprints of vertebrate landing in non-teleost ray-finned fishes.</title>
        <authorList>
            <person name="Bi X."/>
            <person name="Wang K."/>
            <person name="Yang L."/>
            <person name="Pan H."/>
            <person name="Jiang H."/>
            <person name="Wei Q."/>
            <person name="Fang M."/>
            <person name="Yu H."/>
            <person name="Zhu C."/>
            <person name="Cai Y."/>
            <person name="He Y."/>
            <person name="Gan X."/>
            <person name="Zeng H."/>
            <person name="Yu D."/>
            <person name="Zhu Y."/>
            <person name="Jiang H."/>
            <person name="Qiu Q."/>
            <person name="Yang H."/>
            <person name="Zhang Y.E."/>
            <person name="Wang W."/>
            <person name="Zhu M."/>
            <person name="He S."/>
            <person name="Zhang G."/>
        </authorList>
    </citation>
    <scope>NUCLEOTIDE SEQUENCE</scope>
    <source>
        <strain evidence="9">Pddl_001</strain>
    </source>
</reference>
<evidence type="ECO:0000256" key="4">
    <source>
        <dbReference type="ARBA" id="ARBA00022701"/>
    </source>
</evidence>
<evidence type="ECO:0000313" key="9">
    <source>
        <dbReference type="EMBL" id="MBN3270717.1"/>
    </source>
</evidence>
<proteinExistence type="predicted"/>
<evidence type="ECO:0000313" key="10">
    <source>
        <dbReference type="Proteomes" id="UP001166093"/>
    </source>
</evidence>
<accession>A0ABS2X936</accession>
<evidence type="ECO:0000256" key="8">
    <source>
        <dbReference type="SAM" id="MobiDB-lite"/>
    </source>
</evidence>
<evidence type="ECO:0000256" key="3">
    <source>
        <dbReference type="ARBA" id="ARBA00022553"/>
    </source>
</evidence>
<dbReference type="PROSITE" id="PS51491">
    <property type="entry name" value="TAU_MAP_2"/>
    <property type="match status" value="3"/>
</dbReference>
<dbReference type="Pfam" id="PF00418">
    <property type="entry name" value="Tubulin-binding"/>
    <property type="match status" value="3"/>
</dbReference>
<evidence type="ECO:0000256" key="5">
    <source>
        <dbReference type="ARBA" id="ARBA00022737"/>
    </source>
</evidence>
<dbReference type="PANTHER" id="PTHR11501">
    <property type="entry name" value="MICROTUBULE-ASSOCIATED PROTEIN"/>
    <property type="match status" value="1"/>
</dbReference>
<feature type="compositionally biased region" description="Polar residues" evidence="8">
    <location>
        <begin position="150"/>
        <end position="163"/>
    </location>
</feature>
<evidence type="ECO:0000256" key="1">
    <source>
        <dbReference type="ARBA" id="ARBA00004245"/>
    </source>
</evidence>
<keyword evidence="10" id="KW-1185">Reference proteome</keyword>
<sequence>MVRQTIPRGFPYPVGPPAIIDNSERPGFEPESTVRYELSEARASQGWGREGRVGRVVRGQSYCPAIMAQQHQDFTMNAAVPENQSPQFNSGESMRAAPAEAVPKEVPGQAGYAPLQNAVPPRVEVKENGIPVATHLGSGDGQMKARATFTPKQPSSVTITPLNKTSSPASSTPASSSFTAKATSAGSKEVKARTQGGEERSGLKSPASRAPGGARVPASGSRISSKTPHTAALRGPSAASDSPRTPERSGYSSPSKSPSSRSHLPPGEATKEVKKVAVVRTPPKSPASIKNRTPEPLAPMPDLKNVRSKIGSIDNIKHKPGGGKVQIVHKKIDVSNVSSKCGSKDNIRHKPEGLTGGFYSLSIWRFIGALCGSCCSGRDIIQSAQGGGIVEIKKEKLDFKVQSKIGSLDNIGHVPGGGQKRIETHKLSFRETAKARTDHGAEIVYKSPTASPDGSSCRLSNVSSTGSINMIDSLQLATLADEVSASLAKQGL</sequence>
<evidence type="ECO:0000256" key="2">
    <source>
        <dbReference type="ARBA" id="ARBA00022490"/>
    </source>
</evidence>
<feature type="region of interest" description="Disordered" evidence="8">
    <location>
        <begin position="133"/>
        <end position="303"/>
    </location>
</feature>
<keyword evidence="3" id="KW-0597">Phosphoprotein</keyword>
<name>A0ABS2X936_POLSP</name>
<dbReference type="InterPro" id="IPR001084">
    <property type="entry name" value="MAP_tubulin-bd_rpt"/>
</dbReference>
<organism evidence="9 10">
    <name type="scientific">Polyodon spathula</name>
    <name type="common">North American paddlefish</name>
    <name type="synonym">Squalus spathula</name>
    <dbReference type="NCBI Taxonomy" id="7913"/>
    <lineage>
        <taxon>Eukaryota</taxon>
        <taxon>Metazoa</taxon>
        <taxon>Chordata</taxon>
        <taxon>Craniata</taxon>
        <taxon>Vertebrata</taxon>
        <taxon>Euteleostomi</taxon>
        <taxon>Actinopterygii</taxon>
        <taxon>Chondrostei</taxon>
        <taxon>Acipenseriformes</taxon>
        <taxon>Polyodontidae</taxon>
        <taxon>Polyodon</taxon>
    </lineage>
</organism>
<dbReference type="EMBL" id="JAAWVQ010004001">
    <property type="protein sequence ID" value="MBN3270717.1"/>
    <property type="molecule type" value="Genomic_DNA"/>
</dbReference>
<feature type="compositionally biased region" description="Low complexity" evidence="8">
    <location>
        <begin position="249"/>
        <end position="268"/>
    </location>
</feature>
<keyword evidence="2 7" id="KW-0963">Cytoplasm</keyword>
<feature type="non-terminal residue" evidence="9">
    <location>
        <position position="492"/>
    </location>
</feature>